<dbReference type="GO" id="GO:0070390">
    <property type="term" value="C:transcription export complex 2"/>
    <property type="evidence" value="ECO:0007669"/>
    <property type="project" value="TreeGrafter"/>
</dbReference>
<keyword evidence="4" id="KW-1185">Reference proteome</keyword>
<sequence length="1395" mass="155489">MSTTRDTPANMSTLRGGRGGERGRGARGGTTNNATRGGAGRGRGNGAPASNNTERPSQQVYQRGGARGGARGARGNTTNNRGGLITRQNSRSRGNSPNVDVSSSHPTGGPNSTPFAQDDYPKRLEYIRAARPLLRERFIQDGRMNPEGQMRLADSVKLYGICTDMCPEYERLRRVVEDDVKPPECTPETEHLPRKQRIADESRMVKAYARSAAGMDVELVSEIRSPATCLKTIDYLMERLDHDDFDFLHSWVWDRTRAIRKDLRTQRIEQRSEINILLTTLERSARFYLLSTHQMARTKKIDYSHQQDIEQLNQTFMSLKERYADNRRIGYPSENEAEFWAYRLILAPLFHGSQYENELHGLPPDLRNNPRVQVALEIYRAMKSVIFSKSTSFIQAQANWKHFWEIVKSPSVSYLMACACEVSFQRVRHVILDALWRVYRMGSVKKPRTVDTWTMDKVKDVLGLDTEAEAFELCVIYGFTFGQLENDQHFLDVCAKGYERKTLDLPANMSQQDFSQAIVETKRYGRAFSAVIRAMSVQAAKKHGLMIDSSAGGQIMEDETSLFVPEAPIAKPSVFSQTTTTPKSTPIAPSVSAPLTNPFIKNAAPAFQAFPGLGSNNTRSGVFDSAKNEIKFVPSGPSNNPFGNIQNPTISTPTAPAAQVVPSPSTNGASGTGFNFFAEAAKAKASLPAAATPAPASNLFGVSGLSTGVSQPQSSLPTPSFTPVGSPAPLPATTQDEEKRKAEEEQRRRKAEAEAQAQQQRLREEQARQAREAVERQQAAERQRLEAERERQRREQEERARLVREAQERQRREEEAQNAKLQARETAWNSLTTDLIWDNEEGLMLQFIENLVVNTAEEVVAAEDEKRRQVLEEKRMALLKAIYEARQLAFKRSVMATWIAKVEKRKRARQAKDRRRRLKEQKARTMNEEADENVPPAEHEATTGRTKPAVGFHKPQAPASARRAKRTEERRSAHVAQQNGVTTSLSQLGSSEQHAPVQAVLTPISMSNSLDSSVGYSEAYQKSTAPIDRTETDYFILRAQGLDPSKHRKRSFDSSSGEEEQLAIEPKRPKLTPSDPERPSLPPPATIEHAEARLRAIQQRRLEKSVGSHLPASNNASQSPPSSRATSLAQKARELLGKSTSSKPSLSVIEHDYGRSVPNLGLSASSTARRSLLGKSIGTAATMDRPAFYARKSRFVPQHLYGQGGEAARAYRQQLNSPPGTRPTSTEPLAVSSSIPTRVSYMPPNGYTQEQYSEEEEDEFSGVEQIDADAFEEDAAMSEEEYEGDEETEEEDEHQAPLNRRQFYQNQHEDEDGDSPMSGDDVVDVHYNNGFTNGHHVQHEEEEEFEEEYTDEAGDMEDDTESQNGQSGQPAQTGKKAPSPKKGGNTEDDAIELSD</sequence>
<feature type="compositionally biased region" description="Acidic residues" evidence="1">
    <location>
        <begin position="1386"/>
        <end position="1395"/>
    </location>
</feature>
<feature type="compositionally biased region" description="Polar residues" evidence="1">
    <location>
        <begin position="48"/>
        <end position="61"/>
    </location>
</feature>
<feature type="compositionally biased region" description="Basic and acidic residues" evidence="1">
    <location>
        <begin position="761"/>
        <end position="779"/>
    </location>
</feature>
<evidence type="ECO:0000313" key="3">
    <source>
        <dbReference type="EMBL" id="KAF2031368.1"/>
    </source>
</evidence>
<feature type="compositionally biased region" description="Basic and acidic residues" evidence="1">
    <location>
        <begin position="736"/>
        <end position="753"/>
    </location>
</feature>
<feature type="compositionally biased region" description="Acidic residues" evidence="1">
    <location>
        <begin position="1340"/>
        <end position="1361"/>
    </location>
</feature>
<dbReference type="OrthoDB" id="264795at2759"/>
<evidence type="ECO:0000313" key="4">
    <source>
        <dbReference type="Proteomes" id="UP000799777"/>
    </source>
</evidence>
<feature type="compositionally biased region" description="Low complexity" evidence="1">
    <location>
        <begin position="1111"/>
        <end position="1123"/>
    </location>
</feature>
<dbReference type="PANTHER" id="PTHR12436">
    <property type="entry name" value="80 KDA MCM3-ASSOCIATED PROTEIN"/>
    <property type="match status" value="1"/>
</dbReference>
<feature type="compositionally biased region" description="Polar residues" evidence="1">
    <location>
        <begin position="707"/>
        <end position="723"/>
    </location>
</feature>
<dbReference type="Gene3D" id="1.25.40.990">
    <property type="match status" value="1"/>
</dbReference>
<evidence type="ECO:0000256" key="1">
    <source>
        <dbReference type="SAM" id="MobiDB-lite"/>
    </source>
</evidence>
<feature type="region of interest" description="Disordered" evidence="1">
    <location>
        <begin position="1043"/>
        <end position="1085"/>
    </location>
</feature>
<dbReference type="PANTHER" id="PTHR12436:SF3">
    <property type="entry name" value="GERMINAL-CENTER ASSOCIATED NUCLEAR PROTEIN"/>
    <property type="match status" value="1"/>
</dbReference>
<feature type="compositionally biased region" description="Polar residues" evidence="1">
    <location>
        <begin position="975"/>
        <end position="993"/>
    </location>
</feature>
<feature type="region of interest" description="Disordered" evidence="1">
    <location>
        <begin position="906"/>
        <end position="994"/>
    </location>
</feature>
<feature type="region of interest" description="Disordered" evidence="1">
    <location>
        <begin position="1214"/>
        <end position="1395"/>
    </location>
</feature>
<protein>
    <recommendedName>
        <fullName evidence="2">SAC3/GANP/THP3 conserved domain-containing protein</fullName>
    </recommendedName>
</protein>
<dbReference type="GO" id="GO:0005737">
    <property type="term" value="C:cytoplasm"/>
    <property type="evidence" value="ECO:0007669"/>
    <property type="project" value="TreeGrafter"/>
</dbReference>
<evidence type="ECO:0000259" key="2">
    <source>
        <dbReference type="Pfam" id="PF03399"/>
    </source>
</evidence>
<dbReference type="InterPro" id="IPR005062">
    <property type="entry name" value="SAC3/GANP/THP3_conserved"/>
</dbReference>
<dbReference type="InterPro" id="IPR045107">
    <property type="entry name" value="SAC3/GANP/THP3"/>
</dbReference>
<feature type="region of interest" description="Disordered" evidence="1">
    <location>
        <begin position="707"/>
        <end position="779"/>
    </location>
</feature>
<feature type="region of interest" description="Disordered" evidence="1">
    <location>
        <begin position="1102"/>
        <end position="1147"/>
    </location>
</feature>
<feature type="compositionally biased region" description="Basic residues" evidence="1">
    <location>
        <begin position="906"/>
        <end position="919"/>
    </location>
</feature>
<feature type="compositionally biased region" description="Low complexity" evidence="1">
    <location>
        <begin position="73"/>
        <end position="83"/>
    </location>
</feature>
<accession>A0A9P4LMW9</accession>
<feature type="compositionally biased region" description="Polar residues" evidence="1">
    <location>
        <begin position="1362"/>
        <end position="1372"/>
    </location>
</feature>
<proteinExistence type="predicted"/>
<reference evidence="3" key="1">
    <citation type="journal article" date="2020" name="Stud. Mycol.">
        <title>101 Dothideomycetes genomes: a test case for predicting lifestyles and emergence of pathogens.</title>
        <authorList>
            <person name="Haridas S."/>
            <person name="Albert R."/>
            <person name="Binder M."/>
            <person name="Bloem J."/>
            <person name="Labutti K."/>
            <person name="Salamov A."/>
            <person name="Andreopoulos B."/>
            <person name="Baker S."/>
            <person name="Barry K."/>
            <person name="Bills G."/>
            <person name="Bluhm B."/>
            <person name="Cannon C."/>
            <person name="Castanera R."/>
            <person name="Culley D."/>
            <person name="Daum C."/>
            <person name="Ezra D."/>
            <person name="Gonzalez J."/>
            <person name="Henrissat B."/>
            <person name="Kuo A."/>
            <person name="Liang C."/>
            <person name="Lipzen A."/>
            <person name="Lutzoni F."/>
            <person name="Magnuson J."/>
            <person name="Mondo S."/>
            <person name="Nolan M."/>
            <person name="Ohm R."/>
            <person name="Pangilinan J."/>
            <person name="Park H.-J."/>
            <person name="Ramirez L."/>
            <person name="Alfaro M."/>
            <person name="Sun H."/>
            <person name="Tritt A."/>
            <person name="Yoshinaga Y."/>
            <person name="Zwiers L.-H."/>
            <person name="Turgeon B."/>
            <person name="Goodwin S."/>
            <person name="Spatafora J."/>
            <person name="Crous P."/>
            <person name="Grigoriev I."/>
        </authorList>
    </citation>
    <scope>NUCLEOTIDE SEQUENCE</scope>
    <source>
        <strain evidence="3">CBS 110217</strain>
    </source>
</reference>
<comment type="caution">
    <text evidence="3">The sequence shown here is derived from an EMBL/GenBank/DDBJ whole genome shotgun (WGS) entry which is preliminary data.</text>
</comment>
<feature type="compositionally biased region" description="Polar residues" evidence="1">
    <location>
        <begin position="1214"/>
        <end position="1237"/>
    </location>
</feature>
<feature type="compositionally biased region" description="Polar residues" evidence="1">
    <location>
        <begin position="86"/>
        <end position="115"/>
    </location>
</feature>
<dbReference type="EMBL" id="ML978181">
    <property type="protein sequence ID" value="KAF2031368.1"/>
    <property type="molecule type" value="Genomic_DNA"/>
</dbReference>
<feature type="compositionally biased region" description="Polar residues" evidence="1">
    <location>
        <begin position="1"/>
        <end position="13"/>
    </location>
</feature>
<feature type="compositionally biased region" description="Acidic residues" evidence="1">
    <location>
        <begin position="1252"/>
        <end position="1293"/>
    </location>
</feature>
<dbReference type="Pfam" id="PF03399">
    <property type="entry name" value="SAC3_GANP"/>
    <property type="match status" value="1"/>
</dbReference>
<dbReference type="Proteomes" id="UP000799777">
    <property type="component" value="Unassembled WGS sequence"/>
</dbReference>
<gene>
    <name evidence="3" type="ORF">EK21DRAFT_63256</name>
</gene>
<organism evidence="3 4">
    <name type="scientific">Setomelanomma holmii</name>
    <dbReference type="NCBI Taxonomy" id="210430"/>
    <lineage>
        <taxon>Eukaryota</taxon>
        <taxon>Fungi</taxon>
        <taxon>Dikarya</taxon>
        <taxon>Ascomycota</taxon>
        <taxon>Pezizomycotina</taxon>
        <taxon>Dothideomycetes</taxon>
        <taxon>Pleosporomycetidae</taxon>
        <taxon>Pleosporales</taxon>
        <taxon>Pleosporineae</taxon>
        <taxon>Phaeosphaeriaceae</taxon>
        <taxon>Setomelanomma</taxon>
    </lineage>
</organism>
<feature type="domain" description="SAC3/GANP/THP3 conserved" evidence="2">
    <location>
        <begin position="165"/>
        <end position="481"/>
    </location>
</feature>
<feature type="region of interest" description="Disordered" evidence="1">
    <location>
        <begin position="1"/>
        <end position="120"/>
    </location>
</feature>
<dbReference type="GO" id="GO:0006406">
    <property type="term" value="P:mRNA export from nucleus"/>
    <property type="evidence" value="ECO:0007669"/>
    <property type="project" value="TreeGrafter"/>
</dbReference>
<name>A0A9P4LMW9_9PLEO</name>